<accession>A0A8J3AF45</accession>
<evidence type="ECO:0000313" key="1">
    <source>
        <dbReference type="EMBL" id="GGI07626.1"/>
    </source>
</evidence>
<reference evidence="1" key="1">
    <citation type="journal article" date="2014" name="Int. J. Syst. Evol. Microbiol.">
        <title>Complete genome sequence of Corynebacterium casei LMG S-19264T (=DSM 44701T), isolated from a smear-ripened cheese.</title>
        <authorList>
            <consortium name="US DOE Joint Genome Institute (JGI-PGF)"/>
            <person name="Walter F."/>
            <person name="Albersmeier A."/>
            <person name="Kalinowski J."/>
            <person name="Ruckert C."/>
        </authorList>
    </citation>
    <scope>NUCLEOTIDE SEQUENCE</scope>
    <source>
        <strain evidence="1">CGMCC 1.14988</strain>
    </source>
</reference>
<dbReference type="AlphaFoldDB" id="A0A8J3AF45"/>
<organism evidence="1 2">
    <name type="scientific">Egicoccus halophilus</name>
    <dbReference type="NCBI Taxonomy" id="1670830"/>
    <lineage>
        <taxon>Bacteria</taxon>
        <taxon>Bacillati</taxon>
        <taxon>Actinomycetota</taxon>
        <taxon>Nitriliruptoria</taxon>
        <taxon>Egicoccales</taxon>
        <taxon>Egicoccaceae</taxon>
        <taxon>Egicoccus</taxon>
    </lineage>
</organism>
<keyword evidence="2" id="KW-1185">Reference proteome</keyword>
<protein>
    <recommendedName>
        <fullName evidence="3">Sensory transduction regulator</fullName>
    </recommendedName>
</protein>
<gene>
    <name evidence="1" type="ORF">GCM10011354_25030</name>
</gene>
<dbReference type="Pfam" id="PF10722">
    <property type="entry name" value="YbjN"/>
    <property type="match status" value="1"/>
</dbReference>
<dbReference type="RefSeq" id="WP_165404187.1">
    <property type="nucleotide sequence ID" value="NZ_BMHA01000009.1"/>
</dbReference>
<sequence length="162" mass="18172">MDEDLRTRARRALLDTLAAAELDVDEVGDDRWLTMLSGEWKRTIPLLLDLEERTLKVTSLLAGVPDEGHAEVYRILLHKNQRPLPVHFALDDEGDLILTGRVPLAAIDERAADELLGAVLTLSDETFNQVLRAGFASYLDVEQRWRAKNGMPPNPVGEPRHT</sequence>
<dbReference type="Gene3D" id="3.30.1460.10">
    <property type="match status" value="1"/>
</dbReference>
<evidence type="ECO:0008006" key="3">
    <source>
        <dbReference type="Google" id="ProtNLM"/>
    </source>
</evidence>
<dbReference type="EMBL" id="BMHA01000009">
    <property type="protein sequence ID" value="GGI07626.1"/>
    <property type="molecule type" value="Genomic_DNA"/>
</dbReference>
<comment type="caution">
    <text evidence="1">The sequence shown here is derived from an EMBL/GenBank/DDBJ whole genome shotgun (WGS) entry which is preliminary data.</text>
</comment>
<dbReference type="SUPFAM" id="SSF69635">
    <property type="entry name" value="Type III secretory system chaperone-like"/>
    <property type="match status" value="1"/>
</dbReference>
<reference evidence="1" key="2">
    <citation type="submission" date="2020-09" db="EMBL/GenBank/DDBJ databases">
        <authorList>
            <person name="Sun Q."/>
            <person name="Zhou Y."/>
        </authorList>
    </citation>
    <scope>NUCLEOTIDE SEQUENCE</scope>
    <source>
        <strain evidence="1">CGMCC 1.14988</strain>
    </source>
</reference>
<evidence type="ECO:0000313" key="2">
    <source>
        <dbReference type="Proteomes" id="UP000650511"/>
    </source>
</evidence>
<dbReference type="Proteomes" id="UP000650511">
    <property type="component" value="Unassembled WGS sequence"/>
</dbReference>
<name>A0A8J3AF45_9ACTN</name>
<proteinExistence type="predicted"/>
<dbReference type="InterPro" id="IPR019660">
    <property type="entry name" value="Put_sensory_transdc_reg_YbjN"/>
</dbReference>